<evidence type="ECO:0000256" key="2">
    <source>
        <dbReference type="SAM" id="Phobius"/>
    </source>
</evidence>
<dbReference type="InterPro" id="IPR037847">
    <property type="entry name" value="GRAMDC4"/>
</dbReference>
<reference evidence="3 4" key="1">
    <citation type="journal article" date="2018" name="MBio">
        <title>Comparative Genomics Reveals the Core Gene Toolbox for the Fungus-Insect Symbiosis.</title>
        <authorList>
            <person name="Wang Y."/>
            <person name="Stata M."/>
            <person name="Wang W."/>
            <person name="Stajich J.E."/>
            <person name="White M.M."/>
            <person name="Moncalvo J.M."/>
        </authorList>
    </citation>
    <scope>NUCLEOTIDE SEQUENCE [LARGE SCALE GENOMIC DNA]</scope>
    <source>
        <strain evidence="3 4">SWE-8-4</strain>
    </source>
</reference>
<proteinExistence type="predicted"/>
<evidence type="ECO:0000313" key="3">
    <source>
        <dbReference type="EMBL" id="PVU90234.1"/>
    </source>
</evidence>
<comment type="caution">
    <text evidence="3">The sequence shown here is derived from an EMBL/GenBank/DDBJ whole genome shotgun (WGS) entry which is preliminary data.</text>
</comment>
<dbReference type="EMBL" id="MBFR01000268">
    <property type="protein sequence ID" value="PVU90234.1"/>
    <property type="molecule type" value="Genomic_DNA"/>
</dbReference>
<feature type="compositionally biased region" description="Basic residues" evidence="1">
    <location>
        <begin position="166"/>
        <end position="181"/>
    </location>
</feature>
<dbReference type="GO" id="GO:0006915">
    <property type="term" value="P:apoptotic process"/>
    <property type="evidence" value="ECO:0007669"/>
    <property type="project" value="InterPro"/>
</dbReference>
<dbReference type="PANTHER" id="PTHR37402:SF1">
    <property type="entry name" value="GRAM DOMAIN-CONTAINING PROTEIN 4"/>
    <property type="match status" value="1"/>
</dbReference>
<feature type="region of interest" description="Disordered" evidence="1">
    <location>
        <begin position="166"/>
        <end position="198"/>
    </location>
</feature>
<gene>
    <name evidence="3" type="ORF">BB561_004959</name>
</gene>
<dbReference type="OrthoDB" id="1708389at2759"/>
<keyword evidence="4" id="KW-1185">Reference proteome</keyword>
<organism evidence="3 4">
    <name type="scientific">Smittium simulii</name>
    <dbReference type="NCBI Taxonomy" id="133385"/>
    <lineage>
        <taxon>Eukaryota</taxon>
        <taxon>Fungi</taxon>
        <taxon>Fungi incertae sedis</taxon>
        <taxon>Zoopagomycota</taxon>
        <taxon>Kickxellomycotina</taxon>
        <taxon>Harpellomycetes</taxon>
        <taxon>Harpellales</taxon>
        <taxon>Legeriomycetaceae</taxon>
        <taxon>Smittium</taxon>
    </lineage>
</organism>
<keyword evidence="2" id="KW-0472">Membrane</keyword>
<feature type="transmembrane region" description="Helical" evidence="2">
    <location>
        <begin position="449"/>
        <end position="466"/>
    </location>
</feature>
<dbReference type="STRING" id="133385.A0A2T9YD66"/>
<dbReference type="Proteomes" id="UP000245383">
    <property type="component" value="Unassembled WGS sequence"/>
</dbReference>
<protein>
    <submittedName>
        <fullName evidence="3">Uncharacterized protein</fullName>
    </submittedName>
</protein>
<dbReference type="AlphaFoldDB" id="A0A2T9YD66"/>
<evidence type="ECO:0000313" key="4">
    <source>
        <dbReference type="Proteomes" id="UP000245383"/>
    </source>
</evidence>
<feature type="compositionally biased region" description="Polar residues" evidence="1">
    <location>
        <begin position="183"/>
        <end position="198"/>
    </location>
</feature>
<name>A0A2T9YD66_9FUNG</name>
<keyword evidence="2" id="KW-1133">Transmembrane helix</keyword>
<keyword evidence="2" id="KW-0812">Transmembrane</keyword>
<evidence type="ECO:0000256" key="1">
    <source>
        <dbReference type="SAM" id="MobiDB-lite"/>
    </source>
</evidence>
<accession>A0A2T9YD66</accession>
<dbReference type="PANTHER" id="PTHR37402">
    <property type="entry name" value="GRAM DOMAIN-CONTAINING PROTEIN 4"/>
    <property type="match status" value="1"/>
</dbReference>
<sequence length="873" mass="101064">MSTDQTQKNILQQLSSGDENSKILTDDASFLSYSIFSHEEYGNQEILSYEPVPLNEVKNTAFQNNRFDRQKVAPLRDSSAERAGFNHDKKSVSHITQPPSPNMYSYSNRKNAYIPLFTSAGLSKNNTKILNTEKQTAPGSSNIEPQYSILPLIDLEKSYKSYFKSKKLKKNKGSQKKKKKNLPSGNIMSATSSRVDSNPYNLDEKSLLSLFNDNEDCPRDFDTTIRRRYFAVKNMKNSYKTLFKKNNHVKYKLDKSSFYNKNGQFNYQDFYTSLLILYLYNNAQHKIDYTYQKNENFHIHRVLFEIARIADASTPYQLFIVWLYNLAKWKNPAESFTWFIIYFLSVYYHKTPALVFLVFLYLIIYHRVRPTLAAKKFCFEDPSKAYIKGPIVKKAAQSVLGKTVAASYFYDFLYSNTSTDLRLALFDIANLLEMTKNCVTWKNNSASRFTIVVLSIFAIICILLPPLLLYQIILYLFGIEFFILIPLQFYYAQYRRFFNVPEYFLWGSSTDLELSVYIYNTELSKNGHHFSVYQDLDIYMFSRVLGISEKQLIAIKNNSPELPNNTCNYDQNSNISIKRISNDISSTDGISIAQSDNIKSKTKIISSLPSAFKNKITSAISSNKKKLKDYKKSKLRQTELEESADSNSLNLKNIGLADIVNKDQTQKPKKFILKKNKVYNSIRKHSQANFNHKSRMSLFENKCIIDTDRFASLTSNFLRKNAYDFYNGDYISDSNSEKNSLHGYESLPETDSKIIDLDYVFESLESPPNNIVTDSYPWHKRASFSSFNSNLLKNSIEQCRKQAIFLTRSSSDSESKIEFDRTFSAETENLEYQKSKLNYTAKNFSTYKDYIDNTKKSNTFDNITDAGTINSYY</sequence>
<feature type="transmembrane region" description="Helical" evidence="2">
    <location>
        <begin position="336"/>
        <end position="365"/>
    </location>
</feature>